<name>A0AAV8YXV6_9CUCU</name>
<comment type="caution">
    <text evidence="1">The sequence shown here is derived from an EMBL/GenBank/DDBJ whole genome shotgun (WGS) entry which is preliminary data.</text>
</comment>
<protein>
    <submittedName>
        <fullName evidence="1">Uncharacterized protein</fullName>
    </submittedName>
</protein>
<dbReference type="EMBL" id="JAPWTK010000032">
    <property type="protein sequence ID" value="KAJ8956179.1"/>
    <property type="molecule type" value="Genomic_DNA"/>
</dbReference>
<gene>
    <name evidence="1" type="ORF">NQ318_020730</name>
</gene>
<evidence type="ECO:0000313" key="1">
    <source>
        <dbReference type="EMBL" id="KAJ8956179.1"/>
    </source>
</evidence>
<keyword evidence="2" id="KW-1185">Reference proteome</keyword>
<dbReference type="AlphaFoldDB" id="A0AAV8YXV6"/>
<evidence type="ECO:0000313" key="2">
    <source>
        <dbReference type="Proteomes" id="UP001162162"/>
    </source>
</evidence>
<accession>A0AAV8YXV6</accession>
<reference evidence="1" key="1">
    <citation type="journal article" date="2023" name="Insect Mol. Biol.">
        <title>Genome sequencing provides insights into the evolution of gene families encoding plant cell wall-degrading enzymes in longhorned beetles.</title>
        <authorList>
            <person name="Shin N.R."/>
            <person name="Okamura Y."/>
            <person name="Kirsch R."/>
            <person name="Pauchet Y."/>
        </authorList>
    </citation>
    <scope>NUCLEOTIDE SEQUENCE</scope>
    <source>
        <strain evidence="1">AMC_N1</strain>
    </source>
</reference>
<organism evidence="1 2">
    <name type="scientific">Aromia moschata</name>
    <dbReference type="NCBI Taxonomy" id="1265417"/>
    <lineage>
        <taxon>Eukaryota</taxon>
        <taxon>Metazoa</taxon>
        <taxon>Ecdysozoa</taxon>
        <taxon>Arthropoda</taxon>
        <taxon>Hexapoda</taxon>
        <taxon>Insecta</taxon>
        <taxon>Pterygota</taxon>
        <taxon>Neoptera</taxon>
        <taxon>Endopterygota</taxon>
        <taxon>Coleoptera</taxon>
        <taxon>Polyphaga</taxon>
        <taxon>Cucujiformia</taxon>
        <taxon>Chrysomeloidea</taxon>
        <taxon>Cerambycidae</taxon>
        <taxon>Cerambycinae</taxon>
        <taxon>Callichromatini</taxon>
        <taxon>Aromia</taxon>
    </lineage>
</organism>
<sequence>MDIKKANEGFLMTTWLIELDMKLSGPKDVIGHILARRQVLCSRHFLHTLWIVQITLTLVVLGREKLNKI</sequence>
<proteinExistence type="predicted"/>
<dbReference type="Proteomes" id="UP001162162">
    <property type="component" value="Unassembled WGS sequence"/>
</dbReference>